<feature type="compositionally biased region" description="Polar residues" evidence="1">
    <location>
        <begin position="361"/>
        <end position="385"/>
    </location>
</feature>
<evidence type="ECO:0000313" key="3">
    <source>
        <dbReference type="Proteomes" id="UP001151760"/>
    </source>
</evidence>
<feature type="compositionally biased region" description="Basic and acidic residues" evidence="1">
    <location>
        <begin position="485"/>
        <end position="499"/>
    </location>
</feature>
<feature type="compositionally biased region" description="Polar residues" evidence="1">
    <location>
        <begin position="534"/>
        <end position="549"/>
    </location>
</feature>
<organism evidence="2 3">
    <name type="scientific">Tanacetum coccineum</name>
    <dbReference type="NCBI Taxonomy" id="301880"/>
    <lineage>
        <taxon>Eukaryota</taxon>
        <taxon>Viridiplantae</taxon>
        <taxon>Streptophyta</taxon>
        <taxon>Embryophyta</taxon>
        <taxon>Tracheophyta</taxon>
        <taxon>Spermatophyta</taxon>
        <taxon>Magnoliopsida</taxon>
        <taxon>eudicotyledons</taxon>
        <taxon>Gunneridae</taxon>
        <taxon>Pentapetalae</taxon>
        <taxon>asterids</taxon>
        <taxon>campanulids</taxon>
        <taxon>Asterales</taxon>
        <taxon>Asteraceae</taxon>
        <taxon>Asteroideae</taxon>
        <taxon>Anthemideae</taxon>
        <taxon>Anthemidinae</taxon>
        <taxon>Tanacetum</taxon>
    </lineage>
</organism>
<reference evidence="2" key="1">
    <citation type="journal article" date="2022" name="Int. J. Mol. Sci.">
        <title>Draft Genome of Tanacetum Coccineum: Genomic Comparison of Closely Related Tanacetum-Family Plants.</title>
        <authorList>
            <person name="Yamashiro T."/>
            <person name="Shiraishi A."/>
            <person name="Nakayama K."/>
            <person name="Satake H."/>
        </authorList>
    </citation>
    <scope>NUCLEOTIDE SEQUENCE</scope>
</reference>
<reference evidence="2" key="2">
    <citation type="submission" date="2022-01" db="EMBL/GenBank/DDBJ databases">
        <authorList>
            <person name="Yamashiro T."/>
            <person name="Shiraishi A."/>
            <person name="Satake H."/>
            <person name="Nakayama K."/>
        </authorList>
    </citation>
    <scope>NUCLEOTIDE SEQUENCE</scope>
</reference>
<comment type="caution">
    <text evidence="2">The sequence shown here is derived from an EMBL/GenBank/DDBJ whole genome shotgun (WGS) entry which is preliminary data.</text>
</comment>
<feature type="compositionally biased region" description="Polar residues" evidence="1">
    <location>
        <begin position="392"/>
        <end position="407"/>
    </location>
</feature>
<feature type="region of interest" description="Disordered" evidence="1">
    <location>
        <begin position="361"/>
        <end position="407"/>
    </location>
</feature>
<feature type="compositionally biased region" description="Gly residues" evidence="1">
    <location>
        <begin position="96"/>
        <end position="106"/>
    </location>
</feature>
<feature type="region of interest" description="Disordered" evidence="1">
    <location>
        <begin position="485"/>
        <end position="514"/>
    </location>
</feature>
<keyword evidence="3" id="KW-1185">Reference proteome</keyword>
<feature type="region of interest" description="Disordered" evidence="1">
    <location>
        <begin position="186"/>
        <end position="205"/>
    </location>
</feature>
<gene>
    <name evidence="2" type="ORF">Tco_0678575</name>
</gene>
<dbReference type="EMBL" id="BQNB010009472">
    <property type="protein sequence ID" value="GJS64011.1"/>
    <property type="molecule type" value="Genomic_DNA"/>
</dbReference>
<name>A0ABQ4XFN2_9ASTR</name>
<evidence type="ECO:0000256" key="1">
    <source>
        <dbReference type="SAM" id="MobiDB-lite"/>
    </source>
</evidence>
<sequence>MRLVFTGTNRARWFGVKTSRVRGGLTEIARPKGCVCLPRYNNEWGVCLLRPSSQTGCVGFKNEHHRCVWGAFGSAIKTAGGGGVRRLGFNHPPGDFGSGMGSGDSRGGCRDRGVSGQARDSRETDESLAKHKASELEIESLLRVVVSQDIMSIVQSNSVIDISNLQTELEPYNDMQQKIKRLQAQLGDQKGKSKDTPCVSNTLDPLPQKLKNENVELRFQIRNYEKENAHLKSAYKNLFDSINLSHAQTKGITASLQNKLNDMIYENMTLRAQLSDKVSKKKDTTKGTSLNTQFCKQSILGKPPSSSRLKLYFVTPFPKSKGDCPGMFRIDPSKTSRENKFVSINKVRASVRRKPITISQPHVNTNKDVNSDSNGFSSTGVNITAKTRRPQPKSNTKNDGVPSMSKNSCIMKKEVEVEEHHRNLLLSKNKKHMSSECNNVKPAIRNAKTKVVYAMCKQCLITANHDVCVLKYVNDMDFCGKKQKPEVKKPKKVGSKERLASPTPSEPSITRRWSPTGIMFDCNGKIIKSKAFKGQSNGDKACTSSNPQEHSSKRFPNPTSFLGRNLEGVDLLKGNHTTNLYTINLHELTSASPICLMARATSTKSVYNRRTKKIIETMNVTFDELSPMAFKQTSSKTRLQGMNSGQISLGLNLTYDSSTITTQKLTERELDLLFEAMYDDYIGGQPSAATRTALAAQAP</sequence>
<feature type="region of interest" description="Disordered" evidence="1">
    <location>
        <begin position="92"/>
        <end position="130"/>
    </location>
</feature>
<dbReference type="Proteomes" id="UP001151760">
    <property type="component" value="Unassembled WGS sequence"/>
</dbReference>
<feature type="compositionally biased region" description="Polar residues" evidence="1">
    <location>
        <begin position="502"/>
        <end position="513"/>
    </location>
</feature>
<protein>
    <submittedName>
        <fullName evidence="2">Uncharacterized protein</fullName>
    </submittedName>
</protein>
<proteinExistence type="predicted"/>
<feature type="compositionally biased region" description="Basic and acidic residues" evidence="1">
    <location>
        <begin position="107"/>
        <end position="130"/>
    </location>
</feature>
<evidence type="ECO:0000313" key="2">
    <source>
        <dbReference type="EMBL" id="GJS64011.1"/>
    </source>
</evidence>
<feature type="region of interest" description="Disordered" evidence="1">
    <location>
        <begin position="534"/>
        <end position="560"/>
    </location>
</feature>
<accession>A0ABQ4XFN2</accession>